<dbReference type="EMBL" id="JAANBB010000037">
    <property type="protein sequence ID" value="KAF7554101.1"/>
    <property type="molecule type" value="Genomic_DNA"/>
</dbReference>
<reference evidence="2" key="1">
    <citation type="submission" date="2020-03" db="EMBL/GenBank/DDBJ databases">
        <title>Draft Genome Sequence of Cylindrodendrum hubeiense.</title>
        <authorList>
            <person name="Buettner E."/>
            <person name="Kellner H."/>
        </authorList>
    </citation>
    <scope>NUCLEOTIDE SEQUENCE</scope>
    <source>
        <strain evidence="2">IHI 201604</strain>
    </source>
</reference>
<accession>A0A9P5HD01</accession>
<sequence>MALGLQSCPEDVVECIVQLLDLDDVRNLRLSSRTLAVKSSHHSFKDYFQSKHVDMTASALDKFAQGTQAGDLRSLAQELHLIGIAPEAGDRKLTASNYGNHEEEERNTTQEINLLSQAFDGLAKYAKGGNLPSLTLRVAVVRNDQERVLPVDTKLRAKSQGVWQSTTRTFDTALRALAMSKLQIKSLNIFNDSDLQQCSLSCEKLDMVDWSDDGLVKSLSTLKSLSISVCTRVVIHKDNDENDDDADDSDEDDDDDSDDDDDEDSEDDDDDEDENEGGRGITRAAVETQAEEEDESGFSGLAGLLSLCTQLDDFELHYLAVRRPRSGRLDRSGSQRILQHAIEQKRLPTVKRCRIRGVTANEVDLLSFIKRTRVSELSLATMHLHTGTFGSIINYCTSEAADLTKLYFNSLFIDIEETGMVHFVGERSTVCLYRDSEMLERKGDDIRRPIPYHVSPPMFIGSPITMKWLEYQEMEFGSCE</sequence>
<organism evidence="2 3">
    <name type="scientific">Cylindrodendrum hubeiense</name>
    <dbReference type="NCBI Taxonomy" id="595255"/>
    <lineage>
        <taxon>Eukaryota</taxon>
        <taxon>Fungi</taxon>
        <taxon>Dikarya</taxon>
        <taxon>Ascomycota</taxon>
        <taxon>Pezizomycotina</taxon>
        <taxon>Sordariomycetes</taxon>
        <taxon>Hypocreomycetidae</taxon>
        <taxon>Hypocreales</taxon>
        <taxon>Nectriaceae</taxon>
        <taxon>Cylindrodendrum</taxon>
    </lineage>
</organism>
<dbReference type="OrthoDB" id="3886018at2759"/>
<proteinExistence type="predicted"/>
<evidence type="ECO:0008006" key="4">
    <source>
        <dbReference type="Google" id="ProtNLM"/>
    </source>
</evidence>
<keyword evidence="3" id="KW-1185">Reference proteome</keyword>
<protein>
    <recommendedName>
        <fullName evidence="4">F-box domain-containing protein</fullName>
    </recommendedName>
</protein>
<comment type="caution">
    <text evidence="2">The sequence shown here is derived from an EMBL/GenBank/DDBJ whole genome shotgun (WGS) entry which is preliminary data.</text>
</comment>
<evidence type="ECO:0000256" key="1">
    <source>
        <dbReference type="SAM" id="MobiDB-lite"/>
    </source>
</evidence>
<feature type="region of interest" description="Disordered" evidence="1">
    <location>
        <begin position="238"/>
        <end position="282"/>
    </location>
</feature>
<evidence type="ECO:0000313" key="2">
    <source>
        <dbReference type="EMBL" id="KAF7554101.1"/>
    </source>
</evidence>
<evidence type="ECO:0000313" key="3">
    <source>
        <dbReference type="Proteomes" id="UP000722485"/>
    </source>
</evidence>
<gene>
    <name evidence="2" type="ORF">G7Z17_g3194</name>
</gene>
<dbReference type="Proteomes" id="UP000722485">
    <property type="component" value="Unassembled WGS sequence"/>
</dbReference>
<feature type="compositionally biased region" description="Acidic residues" evidence="1">
    <location>
        <begin position="240"/>
        <end position="275"/>
    </location>
</feature>
<name>A0A9P5HD01_9HYPO</name>
<dbReference type="AlphaFoldDB" id="A0A9P5HD01"/>